<organism evidence="3 4">
    <name type="scientific">Phenylobacterium koreense</name>
    <dbReference type="NCBI Taxonomy" id="266125"/>
    <lineage>
        <taxon>Bacteria</taxon>
        <taxon>Pseudomonadati</taxon>
        <taxon>Pseudomonadota</taxon>
        <taxon>Alphaproteobacteria</taxon>
        <taxon>Caulobacterales</taxon>
        <taxon>Caulobacteraceae</taxon>
        <taxon>Phenylobacterium</taxon>
    </lineage>
</organism>
<keyword evidence="1" id="KW-0489">Methyltransferase</keyword>
<dbReference type="InterPro" id="IPR029063">
    <property type="entry name" value="SAM-dependent_MTases_sf"/>
</dbReference>
<accession>A0ABV2EJC6</accession>
<evidence type="ECO:0000256" key="2">
    <source>
        <dbReference type="ARBA" id="ARBA00022679"/>
    </source>
</evidence>
<dbReference type="Proteomes" id="UP001549110">
    <property type="component" value="Unassembled WGS sequence"/>
</dbReference>
<dbReference type="SUPFAM" id="SSF53335">
    <property type="entry name" value="S-adenosyl-L-methionine-dependent methyltransferases"/>
    <property type="match status" value="1"/>
</dbReference>
<dbReference type="EMBL" id="JBEPLU010000001">
    <property type="protein sequence ID" value="MET3527153.1"/>
    <property type="molecule type" value="Genomic_DNA"/>
</dbReference>
<keyword evidence="4" id="KW-1185">Reference proteome</keyword>
<dbReference type="RefSeq" id="WP_354297661.1">
    <property type="nucleotide sequence ID" value="NZ_JBEPLU010000001.1"/>
</dbReference>
<sequence>MITTIDEERGEVIVRNGDHEVRHSLASAEGFAAASKAWLRATWDSKYVYSFAWMGRPIIQLPEDMVRLQEVIYALQPDVLVETGVAHGGSLIFYASLFEAMGKGRVIGVDIEIRPHNRTAIEAHPMKKRIDLIEGSSTDAAVLDQVRALIRPGEKVLVVLDSNHTRDHVLAELKAYGELVPVGSYVVATDGIMAQVRGGPRTADDWDWNNPQRAVHDFVAEDKRFIVEEPAFPFNEGVVAERVTYWPDAFVKRIA</sequence>
<dbReference type="PANTHER" id="PTHR40048:SF1">
    <property type="entry name" value="RHAMNOSYL O-METHYLTRANSFERASE"/>
    <property type="match status" value="1"/>
</dbReference>
<name>A0ABV2EJC6_9CAUL</name>
<protein>
    <submittedName>
        <fullName evidence="3">Cephalosporin hydroxylase</fullName>
    </submittedName>
</protein>
<dbReference type="Pfam" id="PF04989">
    <property type="entry name" value="RMNT_CmcI"/>
    <property type="match status" value="1"/>
</dbReference>
<evidence type="ECO:0000313" key="4">
    <source>
        <dbReference type="Proteomes" id="UP001549110"/>
    </source>
</evidence>
<evidence type="ECO:0000256" key="1">
    <source>
        <dbReference type="ARBA" id="ARBA00022603"/>
    </source>
</evidence>
<dbReference type="PANTHER" id="PTHR40048">
    <property type="entry name" value="RHAMNOSYL O-METHYLTRANSFERASE"/>
    <property type="match status" value="1"/>
</dbReference>
<evidence type="ECO:0000313" key="3">
    <source>
        <dbReference type="EMBL" id="MET3527153.1"/>
    </source>
</evidence>
<dbReference type="InterPro" id="IPR007072">
    <property type="entry name" value="RNMT_CmcI"/>
</dbReference>
<keyword evidence="2" id="KW-0808">Transferase</keyword>
<gene>
    <name evidence="3" type="ORF">ABID41_002248</name>
</gene>
<reference evidence="3 4" key="1">
    <citation type="submission" date="2024-06" db="EMBL/GenBank/DDBJ databases">
        <title>Genomic Encyclopedia of Type Strains, Phase IV (KMG-IV): sequencing the most valuable type-strain genomes for metagenomic binning, comparative biology and taxonomic classification.</title>
        <authorList>
            <person name="Goeker M."/>
        </authorList>
    </citation>
    <scope>NUCLEOTIDE SEQUENCE [LARGE SCALE GENOMIC DNA]</scope>
    <source>
        <strain evidence="3 4">DSM 17809</strain>
    </source>
</reference>
<proteinExistence type="predicted"/>
<dbReference type="Gene3D" id="3.40.50.150">
    <property type="entry name" value="Vaccinia Virus protein VP39"/>
    <property type="match status" value="1"/>
</dbReference>
<comment type="caution">
    <text evidence="3">The sequence shown here is derived from an EMBL/GenBank/DDBJ whole genome shotgun (WGS) entry which is preliminary data.</text>
</comment>